<dbReference type="AlphaFoldDB" id="A0AAD5J5Q0"/>
<protein>
    <submittedName>
        <fullName evidence="1">Uncharacterized protein</fullName>
    </submittedName>
</protein>
<reference evidence="1" key="1">
    <citation type="journal article" date="2022" name="Plant J.">
        <title>Strategies of tolerance reflected in two North American maple genomes.</title>
        <authorList>
            <person name="McEvoy S.L."/>
            <person name="Sezen U.U."/>
            <person name="Trouern-Trend A."/>
            <person name="McMahon S.M."/>
            <person name="Schaberg P.G."/>
            <person name="Yang J."/>
            <person name="Wegrzyn J.L."/>
            <person name="Swenson N.G."/>
        </authorList>
    </citation>
    <scope>NUCLEOTIDE SEQUENCE</scope>
    <source>
        <strain evidence="1">91603</strain>
    </source>
</reference>
<dbReference type="Pfam" id="PF12609">
    <property type="entry name" value="DUF3774"/>
    <property type="match status" value="1"/>
</dbReference>
<dbReference type="EMBL" id="JAJSOW010000100">
    <property type="protein sequence ID" value="KAI9185797.1"/>
    <property type="molecule type" value="Genomic_DNA"/>
</dbReference>
<dbReference type="Proteomes" id="UP001064489">
    <property type="component" value="Chromosome 3"/>
</dbReference>
<name>A0AAD5J5Q0_ACENE</name>
<evidence type="ECO:0000313" key="2">
    <source>
        <dbReference type="Proteomes" id="UP001064489"/>
    </source>
</evidence>
<comment type="caution">
    <text evidence="1">The sequence shown here is derived from an EMBL/GenBank/DDBJ whole genome shotgun (WGS) entry which is preliminary data.</text>
</comment>
<reference evidence="1" key="2">
    <citation type="submission" date="2023-02" db="EMBL/GenBank/DDBJ databases">
        <authorList>
            <person name="Swenson N.G."/>
            <person name="Wegrzyn J.L."/>
            <person name="Mcevoy S.L."/>
        </authorList>
    </citation>
    <scope>NUCLEOTIDE SEQUENCE</scope>
    <source>
        <strain evidence="1">91603</strain>
        <tissue evidence="1">Leaf</tissue>
    </source>
</reference>
<accession>A0AAD5J5Q0</accession>
<sequence length="89" mass="9964">MGIRNKACIMVTLGAAFGIKDHMNMIKSNSCALINTEWTVMVSYTLLAKLFSGDFGGSKELLIRTGNQERKRAEESWKMVVYLSCWGPN</sequence>
<keyword evidence="2" id="KW-1185">Reference proteome</keyword>
<gene>
    <name evidence="1" type="ORF">LWI28_010732</name>
</gene>
<proteinExistence type="predicted"/>
<evidence type="ECO:0000313" key="1">
    <source>
        <dbReference type="EMBL" id="KAI9185797.1"/>
    </source>
</evidence>
<organism evidence="1 2">
    <name type="scientific">Acer negundo</name>
    <name type="common">Box elder</name>
    <dbReference type="NCBI Taxonomy" id="4023"/>
    <lineage>
        <taxon>Eukaryota</taxon>
        <taxon>Viridiplantae</taxon>
        <taxon>Streptophyta</taxon>
        <taxon>Embryophyta</taxon>
        <taxon>Tracheophyta</taxon>
        <taxon>Spermatophyta</taxon>
        <taxon>Magnoliopsida</taxon>
        <taxon>eudicotyledons</taxon>
        <taxon>Gunneridae</taxon>
        <taxon>Pentapetalae</taxon>
        <taxon>rosids</taxon>
        <taxon>malvids</taxon>
        <taxon>Sapindales</taxon>
        <taxon>Sapindaceae</taxon>
        <taxon>Hippocastanoideae</taxon>
        <taxon>Acereae</taxon>
        <taxon>Acer</taxon>
    </lineage>
</organism>
<dbReference type="InterPro" id="IPR022251">
    <property type="entry name" value="DUF3774_wound-induced"/>
</dbReference>